<keyword evidence="6" id="KW-0659">Purine metabolism</keyword>
<name>A0ABD2W8A2_9HYME</name>
<dbReference type="PANTHER" id="PTHR43466">
    <property type="entry name" value="2-OXO-4-HYDROXY-4-CARBOXY-5-UREIDOIMIDAZOLINE DECARBOXYLASE-RELATED"/>
    <property type="match status" value="1"/>
</dbReference>
<reference evidence="12 13" key="1">
    <citation type="journal article" date="2024" name="bioRxiv">
        <title>A reference genome for Trichogramma kaykai: A tiny desert-dwelling parasitoid wasp with competing sex-ratio distorters.</title>
        <authorList>
            <person name="Culotta J."/>
            <person name="Lindsey A.R."/>
        </authorList>
    </citation>
    <scope>NUCLEOTIDE SEQUENCE [LARGE SCALE GENOMIC DNA]</scope>
    <source>
        <strain evidence="12 13">KSX58</strain>
    </source>
</reference>
<sequence>MTSRGILSIHEVNSLPDENFEWLFHNVIEYSPEAATAAVNKKPFSSTEDLKKAFDDYLDKLDMSEKEIILLHHPDLSSKYSEVMLTAESRNEQKLAGLDTINQCDKESFINNLSLYKEKFGFPFVICARENNLKSIMDQLCQRLHNCKETELEAGIEEVKKICRIRIDDLVWPDV</sequence>
<evidence type="ECO:0000313" key="12">
    <source>
        <dbReference type="EMBL" id="KAL3388944.1"/>
    </source>
</evidence>
<accession>A0ABD2W8A2</accession>
<protein>
    <recommendedName>
        <fullName evidence="5">2-oxo-4-hydroxy-4-carboxy-5-ureidoimidazoline decarboxylase</fullName>
        <ecNumber evidence="5">4.1.1.97</ecNumber>
    </recommendedName>
    <alternativeName>
        <fullName evidence="10">Parahox neighbor</fullName>
    </alternativeName>
    <alternativeName>
        <fullName evidence="9">Ureidoimidazoline (2-oxo-4-hydroxy-4-carboxy-5-) decarboxylase</fullName>
    </alternativeName>
</protein>
<dbReference type="InterPro" id="IPR018020">
    <property type="entry name" value="OHCU_decarboxylase"/>
</dbReference>
<dbReference type="PANTHER" id="PTHR43466:SF1">
    <property type="entry name" value="2-OXO-4-HYDROXY-4-CARBOXY-5-UREIDOIMIDAZOLINE DECARBOXYLASE-RELATED"/>
    <property type="match status" value="1"/>
</dbReference>
<dbReference type="NCBIfam" id="TIGR03164">
    <property type="entry name" value="UHCUDC"/>
    <property type="match status" value="1"/>
</dbReference>
<dbReference type="EMBL" id="JBJJXI010000124">
    <property type="protein sequence ID" value="KAL3388944.1"/>
    <property type="molecule type" value="Genomic_DNA"/>
</dbReference>
<gene>
    <name evidence="12" type="ORF">TKK_015901</name>
</gene>
<evidence type="ECO:0000259" key="11">
    <source>
        <dbReference type="Pfam" id="PF09349"/>
    </source>
</evidence>
<dbReference type="GO" id="GO:0006144">
    <property type="term" value="P:purine nucleobase metabolic process"/>
    <property type="evidence" value="ECO:0007669"/>
    <property type="project" value="UniProtKB-KW"/>
</dbReference>
<dbReference type="Proteomes" id="UP001627154">
    <property type="component" value="Unassembled WGS sequence"/>
</dbReference>
<dbReference type="GO" id="GO:0051997">
    <property type="term" value="F:2-oxo-4-hydroxy-4-carboxy-5-ureidoimidazoline decarboxylase activity"/>
    <property type="evidence" value="ECO:0007669"/>
    <property type="project" value="UniProtKB-EC"/>
</dbReference>
<evidence type="ECO:0000256" key="5">
    <source>
        <dbReference type="ARBA" id="ARBA00012257"/>
    </source>
</evidence>
<feature type="domain" description="Oxo-4-hydroxy-4-carboxy-5-ureidoimidazoline decarboxylase" evidence="11">
    <location>
        <begin position="13"/>
        <end position="167"/>
    </location>
</feature>
<organism evidence="12 13">
    <name type="scientific">Trichogramma kaykai</name>
    <dbReference type="NCBI Taxonomy" id="54128"/>
    <lineage>
        <taxon>Eukaryota</taxon>
        <taxon>Metazoa</taxon>
        <taxon>Ecdysozoa</taxon>
        <taxon>Arthropoda</taxon>
        <taxon>Hexapoda</taxon>
        <taxon>Insecta</taxon>
        <taxon>Pterygota</taxon>
        <taxon>Neoptera</taxon>
        <taxon>Endopterygota</taxon>
        <taxon>Hymenoptera</taxon>
        <taxon>Apocrita</taxon>
        <taxon>Proctotrupomorpha</taxon>
        <taxon>Chalcidoidea</taxon>
        <taxon>Trichogrammatidae</taxon>
        <taxon>Trichogramma</taxon>
    </lineage>
</organism>
<evidence type="ECO:0000256" key="10">
    <source>
        <dbReference type="ARBA" id="ARBA00032116"/>
    </source>
</evidence>
<comment type="similarity">
    <text evidence="4">Belongs to the OHCU decarboxylase family.</text>
</comment>
<evidence type="ECO:0000256" key="6">
    <source>
        <dbReference type="ARBA" id="ARBA00022631"/>
    </source>
</evidence>
<keyword evidence="8" id="KW-0456">Lyase</keyword>
<evidence type="ECO:0000256" key="4">
    <source>
        <dbReference type="ARBA" id="ARBA00005793"/>
    </source>
</evidence>
<evidence type="ECO:0000256" key="3">
    <source>
        <dbReference type="ARBA" id="ARBA00004754"/>
    </source>
</evidence>
<evidence type="ECO:0000256" key="1">
    <source>
        <dbReference type="ARBA" id="ARBA00001163"/>
    </source>
</evidence>
<dbReference type="InterPro" id="IPR017580">
    <property type="entry name" value="OHCU_decarboxylase-1"/>
</dbReference>
<dbReference type="Pfam" id="PF09349">
    <property type="entry name" value="OHCU_decarbox"/>
    <property type="match status" value="1"/>
</dbReference>
<evidence type="ECO:0000256" key="8">
    <source>
        <dbReference type="ARBA" id="ARBA00023239"/>
    </source>
</evidence>
<evidence type="ECO:0000256" key="9">
    <source>
        <dbReference type="ARBA" id="ARBA00030624"/>
    </source>
</evidence>
<comment type="caution">
    <text evidence="12">The sequence shown here is derived from an EMBL/GenBank/DDBJ whole genome shotgun (WGS) entry which is preliminary data.</text>
</comment>
<evidence type="ECO:0000256" key="2">
    <source>
        <dbReference type="ARBA" id="ARBA00002506"/>
    </source>
</evidence>
<dbReference type="Gene3D" id="1.10.3330.10">
    <property type="entry name" value="Oxo-4-hydroxy-4-carboxy-5-ureidoimidazoline decarboxylase"/>
    <property type="match status" value="1"/>
</dbReference>
<keyword evidence="7" id="KW-0210">Decarboxylase</keyword>
<dbReference type="EC" id="4.1.1.97" evidence="5"/>
<dbReference type="SUPFAM" id="SSF158694">
    <property type="entry name" value="UraD-Like"/>
    <property type="match status" value="1"/>
</dbReference>
<dbReference type="InterPro" id="IPR036778">
    <property type="entry name" value="OHCU_decarboxylase_sf"/>
</dbReference>
<comment type="catalytic activity">
    <reaction evidence="1">
        <text>5-hydroxy-2-oxo-4-ureido-2,5-dihydro-1H-imidazole-5-carboxylate + H(+) = (S)-allantoin + CO2</text>
        <dbReference type="Rhea" id="RHEA:26301"/>
        <dbReference type="ChEBI" id="CHEBI:15378"/>
        <dbReference type="ChEBI" id="CHEBI:15678"/>
        <dbReference type="ChEBI" id="CHEBI:16526"/>
        <dbReference type="ChEBI" id="CHEBI:58639"/>
        <dbReference type="EC" id="4.1.1.97"/>
    </reaction>
</comment>
<comment type="function">
    <text evidence="2">Catalyzes the stereoselective decarboxylation of 2-oxo-4-hydroxy-4-carboxy-5-ureidoimidazoline (OHCU) to (S)-allantoin.</text>
</comment>
<dbReference type="AlphaFoldDB" id="A0ABD2W8A2"/>
<keyword evidence="13" id="KW-1185">Reference proteome</keyword>
<evidence type="ECO:0000313" key="13">
    <source>
        <dbReference type="Proteomes" id="UP001627154"/>
    </source>
</evidence>
<comment type="pathway">
    <text evidence="3">Purine metabolism; urate degradation; (S)-allantoin from urate: step 3/3.</text>
</comment>
<proteinExistence type="inferred from homology"/>
<evidence type="ECO:0000256" key="7">
    <source>
        <dbReference type="ARBA" id="ARBA00022793"/>
    </source>
</evidence>